<keyword evidence="6" id="KW-0808">Transferase</keyword>
<dbReference type="EMBL" id="LVLJ01001742">
    <property type="protein sequence ID" value="OAE28301.1"/>
    <property type="molecule type" value="Genomic_DNA"/>
</dbReference>
<evidence type="ECO:0000256" key="3">
    <source>
        <dbReference type="ARBA" id="ARBA00011890"/>
    </source>
</evidence>
<evidence type="ECO:0000256" key="5">
    <source>
        <dbReference type="ARBA" id="ARBA00022603"/>
    </source>
</evidence>
<dbReference type="CDD" id="cd02440">
    <property type="entry name" value="AdoMet_MTases"/>
    <property type="match status" value="1"/>
</dbReference>
<evidence type="ECO:0000256" key="1">
    <source>
        <dbReference type="ARBA" id="ARBA00004496"/>
    </source>
</evidence>
<evidence type="ECO:0000256" key="2">
    <source>
        <dbReference type="ARBA" id="ARBA00005369"/>
    </source>
</evidence>
<keyword evidence="4" id="KW-0963">Cytoplasm</keyword>
<evidence type="ECO:0000313" key="8">
    <source>
        <dbReference type="EMBL" id="OAE28301.1"/>
    </source>
</evidence>
<name>A0A176W6R8_MARPO</name>
<dbReference type="InterPro" id="IPR000682">
    <property type="entry name" value="PCMT"/>
</dbReference>
<dbReference type="PANTHER" id="PTHR11579:SF0">
    <property type="entry name" value="PROTEIN-L-ISOASPARTATE(D-ASPARTATE) O-METHYLTRANSFERASE"/>
    <property type="match status" value="1"/>
</dbReference>
<evidence type="ECO:0000256" key="7">
    <source>
        <dbReference type="ARBA" id="ARBA00022691"/>
    </source>
</evidence>
<dbReference type="AlphaFoldDB" id="A0A176W6R8"/>
<organism evidence="8 9">
    <name type="scientific">Marchantia polymorpha subsp. ruderalis</name>
    <dbReference type="NCBI Taxonomy" id="1480154"/>
    <lineage>
        <taxon>Eukaryota</taxon>
        <taxon>Viridiplantae</taxon>
        <taxon>Streptophyta</taxon>
        <taxon>Embryophyta</taxon>
        <taxon>Marchantiophyta</taxon>
        <taxon>Marchantiopsida</taxon>
        <taxon>Marchantiidae</taxon>
        <taxon>Marchantiales</taxon>
        <taxon>Marchantiaceae</taxon>
        <taxon>Marchantia</taxon>
    </lineage>
</organism>
<proteinExistence type="inferred from homology"/>
<dbReference type="Gene3D" id="3.40.50.150">
    <property type="entry name" value="Vaccinia Virus protein VP39"/>
    <property type="match status" value="1"/>
</dbReference>
<gene>
    <name evidence="8" type="ORF">AXG93_2507s1130</name>
</gene>
<keyword evidence="9" id="KW-1185">Reference proteome</keyword>
<keyword evidence="7" id="KW-0949">S-adenosyl-L-methionine</keyword>
<comment type="similarity">
    <text evidence="2">Belongs to the methyltransferase superfamily. L-isoaspartyl/D-aspartyl protein methyltransferase family.</text>
</comment>
<dbReference type="SUPFAM" id="SSF53335">
    <property type="entry name" value="S-adenosyl-L-methionine-dependent methyltransferases"/>
    <property type="match status" value="1"/>
</dbReference>
<evidence type="ECO:0000256" key="4">
    <source>
        <dbReference type="ARBA" id="ARBA00022490"/>
    </source>
</evidence>
<dbReference type="Proteomes" id="UP000077202">
    <property type="component" value="Unassembled WGS sequence"/>
</dbReference>
<comment type="subcellular location">
    <subcellularLocation>
        <location evidence="1">Cytoplasm</location>
    </subcellularLocation>
</comment>
<evidence type="ECO:0000313" key="9">
    <source>
        <dbReference type="Proteomes" id="UP000077202"/>
    </source>
</evidence>
<sequence length="187" mass="19990">MMKIDRAHFVPPGGLPYDDAPQSIALPLCCMQYRFGATISAPHMHGYCLSLLADYLKPGMHVLDVGSGSGYLTAVFSVMVGETGKAVGVEHIPELVDRSREAIKRGPAGKLLDNGHLEIHVGDGKQGWPDAAPYDAIHVGAAAAELPQALVDQLKPGGRMDLVIINKLPDGSIEKKNEMGVRYVPLV</sequence>
<dbReference type="EC" id="2.1.1.77" evidence="3"/>
<comment type="caution">
    <text evidence="8">The sequence shown here is derived from an EMBL/GenBank/DDBJ whole genome shotgun (WGS) entry which is preliminary data.</text>
</comment>
<keyword evidence="5" id="KW-0489">Methyltransferase</keyword>
<dbReference type="GO" id="GO:0032259">
    <property type="term" value="P:methylation"/>
    <property type="evidence" value="ECO:0007669"/>
    <property type="project" value="UniProtKB-KW"/>
</dbReference>
<reference evidence="8" key="1">
    <citation type="submission" date="2016-03" db="EMBL/GenBank/DDBJ databases">
        <title>Mechanisms controlling the formation of the plant cell surface in tip-growing cells are functionally conserved among land plants.</title>
        <authorList>
            <person name="Honkanen S."/>
            <person name="Jones V.A."/>
            <person name="Morieri G."/>
            <person name="Champion C."/>
            <person name="Hetherington A.J."/>
            <person name="Kelly S."/>
            <person name="Saint-Marcoux D."/>
            <person name="Proust H."/>
            <person name="Prescott H."/>
            <person name="Dolan L."/>
        </authorList>
    </citation>
    <scope>NUCLEOTIDE SEQUENCE [LARGE SCALE GENOMIC DNA]</scope>
    <source>
        <tissue evidence="8">Whole gametophyte</tissue>
    </source>
</reference>
<dbReference type="PROSITE" id="PS01279">
    <property type="entry name" value="PCMT"/>
    <property type="match status" value="1"/>
</dbReference>
<dbReference type="PANTHER" id="PTHR11579">
    <property type="entry name" value="PROTEIN-L-ISOASPARTATE O-METHYLTRANSFERASE"/>
    <property type="match status" value="1"/>
</dbReference>
<accession>A0A176W6R8</accession>
<dbReference type="GO" id="GO:0004719">
    <property type="term" value="F:protein-L-isoaspartate (D-aspartate) O-methyltransferase activity"/>
    <property type="evidence" value="ECO:0007669"/>
    <property type="project" value="UniProtKB-EC"/>
</dbReference>
<protein>
    <recommendedName>
        <fullName evidence="3">protein-L-isoaspartate(D-aspartate) O-methyltransferase</fullName>
        <ecNumber evidence="3">2.1.1.77</ecNumber>
    </recommendedName>
</protein>
<dbReference type="InterPro" id="IPR029063">
    <property type="entry name" value="SAM-dependent_MTases_sf"/>
</dbReference>
<dbReference type="GO" id="GO:0005737">
    <property type="term" value="C:cytoplasm"/>
    <property type="evidence" value="ECO:0007669"/>
    <property type="project" value="UniProtKB-SubCell"/>
</dbReference>
<dbReference type="Pfam" id="PF01135">
    <property type="entry name" value="PCMT"/>
    <property type="match status" value="1"/>
</dbReference>
<evidence type="ECO:0000256" key="6">
    <source>
        <dbReference type="ARBA" id="ARBA00022679"/>
    </source>
</evidence>